<dbReference type="RefSeq" id="WP_061590162.1">
    <property type="nucleotide sequence ID" value="NZ_LROV01000007.1"/>
</dbReference>
<sequence>MSDGKVVIQVDMDGDKAQSGVARLKGMVGGLAESGTQLGSVFKSVLGANIVSGALISGIQSLGSAMKGVFSTALDEGAKLQQSFGGIDTLYKGAEDTMKQYATTAASAGISANTYAEQAVSFGASLKKALGGDAVKAAESANKAIMAMADNSAKMGTDIGSIQMAYQGFAKGNYTMLDNLKLGYGGTQQEMQRLLKDASKLEKAMGKKFDINNFADVVEAIDLVQQELGVAGVAAKEAETTFSGSFSAMKASASNFLANLSLGEDIGPSLKTLISTTSTFLLGNFVPMVGNIMRQLPNAIEVAIAEAGPKIEQGFRSLFAGIGVDDGAFDVIKDTFRDVVVTFQSLFGELTSEGNGFKDLLQGISNVIAFVNAVIQELARGFQFVLDSFAETGAINSAYSAFKDLSEAATEVAQNLGEAIPWETIGIAVGQIVNGISILVSWFSKLAQSISPDMWSALITGVVSFAVALKGIKTGLTIARGLKSAFDFGKNLVSLISNTLSLTAAQATNAAASTAMSAGNTAVGTSAGAAASSVLKLGAGLLMVGAGVLLAATGIYLLVQAAIQLSSAGAGAILTMVGLAVGIAALAAVFAFLGPALTAGAVGILAFGAAIALIGVGVYAASVGLALLAVQLPVISEYGLTSSIALIALGGSMLVLGAGALVAGAGLLVLGAGALVAAAGAVAFGAGLLIASVGVAAFGLALGVCAPAISTFVDAISKIIETLSGGLSNILDAISRVIQSVGDSALKAGQGFKALAEGVVMITNTSLGDMAASLGAVALGVGKIAGYGSDLSAVGSSMTILSNGMMMFAQSAMIATAALATFPGLISNLSVVTGSAPASFLILATAVKTAGTLMATSMQASMAQILVVVNNGMVSIVQSVRNNGSQMVAVWRVSGQQLVSATQGFVNSANNTLSQIGQGVNLHANGSALMSGLKSGIDSGWSQITSSVSNMAKWIKDHKGPVSYDRRLLIENGSALMSGLNRGIQTGWRKAMDNISSMAGTIQDVINDDYSDIGWQIGLGISDGLNSSMDNVTGHLDAIRDHVNDFSLRSKNLLTGATATMSSQLKVETLRGKTPKDETSSRQEAYIAHSTSLLSDVIDSLSELREQVAQGQMMVLDTGALVGGTAYAYDEAVGNIQTLRGRHRL</sequence>
<evidence type="ECO:0000313" key="2">
    <source>
        <dbReference type="Proteomes" id="UP000075442"/>
    </source>
</evidence>
<name>A0A150NRZ3_STRMT</name>
<dbReference type="EMBL" id="LROU01000055">
    <property type="protein sequence ID" value="KYF37549.1"/>
    <property type="molecule type" value="Genomic_DNA"/>
</dbReference>
<reference evidence="1 2" key="1">
    <citation type="submission" date="2016-01" db="EMBL/GenBank/DDBJ databases">
        <title>Highly variable Streptococcus oralis 1 are common among viridans streptococci isolated from primates.</title>
        <authorList>
            <person name="Denapaite D."/>
            <person name="Rieger M."/>
            <person name="Koendgen S."/>
            <person name="Brueckner R."/>
            <person name="Ochigava I."/>
            <person name="Kappeler P."/>
            <person name="Maetz-Rensing K."/>
            <person name="Leendertz F."/>
        </authorList>
    </citation>
    <scope>NUCLEOTIDE SEQUENCE [LARGE SCALE GENOMIC DNA]</scope>
    <source>
        <strain evidence="1 2">M3-1</strain>
    </source>
</reference>
<dbReference type="AlphaFoldDB" id="A0A150NRZ3"/>
<comment type="caution">
    <text evidence="1">The sequence shown here is derived from an EMBL/GenBank/DDBJ whole genome shotgun (WGS) entry which is preliminary data.</text>
</comment>
<protein>
    <submittedName>
        <fullName evidence="1">Phage minor tail protein</fullName>
    </submittedName>
</protein>
<organism evidence="1 2">
    <name type="scientific">Streptococcus mitis</name>
    <dbReference type="NCBI Taxonomy" id="28037"/>
    <lineage>
        <taxon>Bacteria</taxon>
        <taxon>Bacillati</taxon>
        <taxon>Bacillota</taxon>
        <taxon>Bacilli</taxon>
        <taxon>Lactobacillales</taxon>
        <taxon>Streptococcaceae</taxon>
        <taxon>Streptococcus</taxon>
        <taxon>Streptococcus mitis group</taxon>
    </lineage>
</organism>
<dbReference type="PATRIC" id="fig|28037.235.peg.908"/>
<evidence type="ECO:0000313" key="1">
    <source>
        <dbReference type="EMBL" id="KYF37549.1"/>
    </source>
</evidence>
<accession>A0A150NRZ3</accession>
<proteinExistence type="predicted"/>
<gene>
    <name evidence="1" type="ORF">SMIM3I_00199</name>
</gene>
<dbReference type="Proteomes" id="UP000075442">
    <property type="component" value="Unassembled WGS sequence"/>
</dbReference>